<sequence length="215" mass="23864">MSALLDSYIDVEKDIYTEIVHPFIVESIGVLASVLKNTDMTGRRHFIDMVYHDSNRRTEFALKLAAFVLHEVNKISPPDAGAVAANIIQLSPDLGIGTISTGQLLYASALYEGRSKITNFDFESILYDDNIENTSLGFQVGKYLALNCIASWVCMLSVSSEYEVSGVLRLGGRESKNVINQLFIYNCIKSINVFSGISSVFDEIYKQAKLISTRI</sequence>
<dbReference type="AlphaFoldDB" id="A0A4Y3TUN5"/>
<protein>
    <submittedName>
        <fullName evidence="1">Uncharacterized protein</fullName>
    </submittedName>
</protein>
<dbReference type="OrthoDB" id="7218273at2"/>
<dbReference type="EMBL" id="BJMV01000002">
    <property type="protein sequence ID" value="GEB84690.1"/>
    <property type="molecule type" value="Genomic_DNA"/>
</dbReference>
<proteinExistence type="predicted"/>
<evidence type="ECO:0000313" key="1">
    <source>
        <dbReference type="EMBL" id="GEB84690.1"/>
    </source>
</evidence>
<accession>A0A4Y3TUN5</accession>
<keyword evidence="2" id="KW-1185">Reference proteome</keyword>
<organism evidence="1 2">
    <name type="scientific">Acetobacter peroxydans</name>
    <dbReference type="NCBI Taxonomy" id="104098"/>
    <lineage>
        <taxon>Bacteria</taxon>
        <taxon>Pseudomonadati</taxon>
        <taxon>Pseudomonadota</taxon>
        <taxon>Alphaproteobacteria</taxon>
        <taxon>Acetobacterales</taxon>
        <taxon>Acetobacteraceae</taxon>
        <taxon>Acetobacter</taxon>
    </lineage>
</organism>
<reference evidence="1 2" key="1">
    <citation type="submission" date="2019-06" db="EMBL/GenBank/DDBJ databases">
        <title>Whole genome shotgun sequence of Acetobacter peroxydans NBRC 13755.</title>
        <authorList>
            <person name="Hosoyama A."/>
            <person name="Uohara A."/>
            <person name="Ohji S."/>
            <person name="Ichikawa N."/>
        </authorList>
    </citation>
    <scope>NUCLEOTIDE SEQUENCE [LARGE SCALE GENOMIC DNA]</scope>
    <source>
        <strain evidence="1 2">NBRC 13755</strain>
    </source>
</reference>
<dbReference type="Proteomes" id="UP000317730">
    <property type="component" value="Unassembled WGS sequence"/>
</dbReference>
<comment type="caution">
    <text evidence="1">The sequence shown here is derived from an EMBL/GenBank/DDBJ whole genome shotgun (WGS) entry which is preliminary data.</text>
</comment>
<evidence type="ECO:0000313" key="2">
    <source>
        <dbReference type="Proteomes" id="UP000317730"/>
    </source>
</evidence>
<name>A0A4Y3TUN5_9PROT</name>
<dbReference type="RefSeq" id="WP_141374646.1">
    <property type="nucleotide sequence ID" value="NZ_BAPL01000030.1"/>
</dbReference>
<gene>
    <name evidence="1" type="ORF">APE01nite_04870</name>
</gene>